<reference evidence="2" key="1">
    <citation type="journal article" date="2010" name="PLoS ONE">
        <title>The complete genome sequence of Cupriavidus metallidurans strain CH34, a master survivalist in harsh and anthropogenic environments.</title>
        <authorList>
            <person name="Janssen P.J."/>
            <person name="Van Houdt R."/>
            <person name="Moors H."/>
            <person name="Monsieurs P."/>
            <person name="Morin N."/>
            <person name="Michaux A."/>
            <person name="Benotmane M.A."/>
            <person name="Leys N."/>
            <person name="Vallaeys T."/>
            <person name="Lapidus A."/>
            <person name="Monchy S."/>
            <person name="Medigue C."/>
            <person name="Taghavi S."/>
            <person name="McCorkle S."/>
            <person name="Dunn J."/>
            <person name="van der Lelie D."/>
            <person name="Mergeay M."/>
        </authorList>
    </citation>
    <scope>NUCLEOTIDE SEQUENCE [LARGE SCALE GENOMIC DNA]</scope>
    <source>
        <strain evidence="2">ATCC 43123 / DSM 2839 / NBRC 102507 / CH34</strain>
    </source>
</reference>
<protein>
    <submittedName>
        <fullName evidence="1">Uncharacterized protein</fullName>
    </submittedName>
</protein>
<dbReference type="EMBL" id="CP000352">
    <property type="protein sequence ID" value="ADC45068.1"/>
    <property type="molecule type" value="Genomic_DNA"/>
</dbReference>
<dbReference type="AlphaFoldDB" id="D3DXP8"/>
<proteinExistence type="predicted"/>
<evidence type="ECO:0000313" key="2">
    <source>
        <dbReference type="Proteomes" id="UP000002429"/>
    </source>
</evidence>
<sequence>MLLPNRNQLEFRASDLESVLPEGHRARRVWAYVERQDLKAFYADKLNRFR</sequence>
<dbReference type="STRING" id="266264.Rmet_6453"/>
<organism evidence="1 2">
    <name type="scientific">Cupriavidus metallidurans (strain ATCC 43123 / DSM 2839 / NBRC 102507 / CH34)</name>
    <name type="common">Ralstonia metallidurans</name>
    <dbReference type="NCBI Taxonomy" id="266264"/>
    <lineage>
        <taxon>Bacteria</taxon>
        <taxon>Pseudomonadati</taxon>
        <taxon>Pseudomonadota</taxon>
        <taxon>Betaproteobacteria</taxon>
        <taxon>Burkholderiales</taxon>
        <taxon>Burkholderiaceae</taxon>
        <taxon>Cupriavidus</taxon>
    </lineage>
</organism>
<dbReference type="KEGG" id="rme:Rmet_6453"/>
<keyword evidence="2" id="KW-1185">Reference proteome</keyword>
<evidence type="ECO:0000313" key="1">
    <source>
        <dbReference type="EMBL" id="ADC45068.1"/>
    </source>
</evidence>
<gene>
    <name evidence="1" type="ordered locus">Rmet_6453</name>
</gene>
<name>D3DXP8_CUPMC</name>
<dbReference type="HOGENOM" id="CLU_3121830_0_0_4"/>
<accession>D3DXP8</accession>
<dbReference type="Proteomes" id="UP000002429">
    <property type="component" value="Chromosome"/>
</dbReference>